<dbReference type="SUPFAM" id="SSF53335">
    <property type="entry name" value="S-adenosyl-L-methionine-dependent methyltransferases"/>
    <property type="match status" value="1"/>
</dbReference>
<comment type="caution">
    <text evidence="2">The sequence shown here is derived from an EMBL/GenBank/DDBJ whole genome shotgun (WGS) entry which is preliminary data.</text>
</comment>
<protein>
    <recommendedName>
        <fullName evidence="1">Methyltransferase type 11 domain-containing protein</fullName>
    </recommendedName>
</protein>
<dbReference type="InterPro" id="IPR029063">
    <property type="entry name" value="SAM-dependent_MTases_sf"/>
</dbReference>
<organism evidence="2 3">
    <name type="scientific">Allorhodopirellula heiligendammensis</name>
    <dbReference type="NCBI Taxonomy" id="2714739"/>
    <lineage>
        <taxon>Bacteria</taxon>
        <taxon>Pseudomonadati</taxon>
        <taxon>Planctomycetota</taxon>
        <taxon>Planctomycetia</taxon>
        <taxon>Pirellulales</taxon>
        <taxon>Pirellulaceae</taxon>
        <taxon>Allorhodopirellula</taxon>
    </lineage>
</organism>
<dbReference type="EMBL" id="SJPU01000002">
    <property type="protein sequence ID" value="TWU16388.1"/>
    <property type="molecule type" value="Genomic_DNA"/>
</dbReference>
<proteinExistence type="predicted"/>
<gene>
    <name evidence="2" type="ORF">Poly21_35930</name>
</gene>
<dbReference type="GO" id="GO:0008757">
    <property type="term" value="F:S-adenosylmethionine-dependent methyltransferase activity"/>
    <property type="evidence" value="ECO:0007669"/>
    <property type="project" value="InterPro"/>
</dbReference>
<name>A0A5C6BWT5_9BACT</name>
<dbReference type="CDD" id="cd02440">
    <property type="entry name" value="AdoMet_MTases"/>
    <property type="match status" value="1"/>
</dbReference>
<reference evidence="2 3" key="1">
    <citation type="journal article" date="2020" name="Antonie Van Leeuwenhoek">
        <title>Rhodopirellula heiligendammensis sp. nov., Rhodopirellula pilleata sp. nov., and Rhodopirellula solitaria sp. nov. isolated from natural or artificial marine surfaces in Northern Germany and California, USA, and emended description of the genus Rhodopirellula.</title>
        <authorList>
            <person name="Kallscheuer N."/>
            <person name="Wiegand S."/>
            <person name="Jogler M."/>
            <person name="Boedeker C."/>
            <person name="Peeters S.H."/>
            <person name="Rast P."/>
            <person name="Heuer A."/>
            <person name="Jetten M.S.M."/>
            <person name="Rohde M."/>
            <person name="Jogler C."/>
        </authorList>
    </citation>
    <scope>NUCLEOTIDE SEQUENCE [LARGE SCALE GENOMIC DNA]</scope>
    <source>
        <strain evidence="2 3">Poly21</strain>
    </source>
</reference>
<evidence type="ECO:0000313" key="2">
    <source>
        <dbReference type="EMBL" id="TWU16388.1"/>
    </source>
</evidence>
<dbReference type="Gene3D" id="3.40.50.150">
    <property type="entry name" value="Vaccinia Virus protein VP39"/>
    <property type="match status" value="1"/>
</dbReference>
<sequence length="270" mass="30792">MYRLKSTSIHRIRTVETHLVIVKIKHIAKRALDRIAVATGRRLPSTQGLYIGARETVEAAERNGETVCDYVEKLWDIVGLTDNILNQLEQRGVFAEPIETVLEIGAGTGRFLEKTLERHEISRYESYELSKDWAQWLGGKYPIISQPCDGSRLNATPDGSIDVVVAYGVFVYLPFLTTCRYLDEVARVLKPGGRFAFDAYFENCFDEETLAKWVHSGHDYPVVLPRDMFVDLLQQRGLELTSYFPNPYGIGKTEYMVWIKRYAAKSTQAN</sequence>
<dbReference type="InterPro" id="IPR013216">
    <property type="entry name" value="Methyltransf_11"/>
</dbReference>
<keyword evidence="3" id="KW-1185">Reference proteome</keyword>
<dbReference type="Proteomes" id="UP000319908">
    <property type="component" value="Unassembled WGS sequence"/>
</dbReference>
<accession>A0A5C6BWT5</accession>
<dbReference type="AlphaFoldDB" id="A0A5C6BWT5"/>
<dbReference type="RefSeq" id="WP_146408048.1">
    <property type="nucleotide sequence ID" value="NZ_SJPU01000002.1"/>
</dbReference>
<evidence type="ECO:0000313" key="3">
    <source>
        <dbReference type="Proteomes" id="UP000319908"/>
    </source>
</evidence>
<feature type="domain" description="Methyltransferase type 11" evidence="1">
    <location>
        <begin position="102"/>
        <end position="197"/>
    </location>
</feature>
<evidence type="ECO:0000259" key="1">
    <source>
        <dbReference type="Pfam" id="PF08241"/>
    </source>
</evidence>
<dbReference type="Pfam" id="PF08241">
    <property type="entry name" value="Methyltransf_11"/>
    <property type="match status" value="1"/>
</dbReference>
<dbReference type="OrthoDB" id="282790at2"/>